<dbReference type="InterPro" id="IPR010985">
    <property type="entry name" value="Ribbon_hlx_hlx"/>
</dbReference>
<dbReference type="InterPro" id="IPR005569">
    <property type="entry name" value="Arc_DNA-bd_dom"/>
</dbReference>
<dbReference type="SUPFAM" id="SSF47598">
    <property type="entry name" value="Ribbon-helix-helix"/>
    <property type="match status" value="1"/>
</dbReference>
<accession>A0AA44F198</accession>
<dbReference type="Gene3D" id="1.10.1220.10">
    <property type="entry name" value="Met repressor-like"/>
    <property type="match status" value="1"/>
</dbReference>
<dbReference type="RefSeq" id="WP_065657990.1">
    <property type="nucleotide sequence ID" value="NZ_CP123838.1"/>
</dbReference>
<dbReference type="Proteomes" id="UP000702952">
    <property type="component" value="Unassembled WGS sequence"/>
</dbReference>
<sequence length="52" mass="6131">MAQVQFKLNLPHDIKEWLEEKARQNLRSQNSEVILALREKINRETQKADAQA</sequence>
<feature type="domain" description="Arc-like DNA binding" evidence="1">
    <location>
        <begin position="5"/>
        <end position="45"/>
    </location>
</feature>
<gene>
    <name evidence="2" type="ORF">G6M46_04430</name>
</gene>
<dbReference type="EMBL" id="JAAMAY010000005">
    <property type="protein sequence ID" value="NTC27406.1"/>
    <property type="molecule type" value="Genomic_DNA"/>
</dbReference>
<dbReference type="Pfam" id="PF03869">
    <property type="entry name" value="Arc"/>
    <property type="match status" value="1"/>
</dbReference>
<dbReference type="InterPro" id="IPR013321">
    <property type="entry name" value="Arc_rbn_hlx_hlx"/>
</dbReference>
<protein>
    <submittedName>
        <fullName evidence="2">Arc family DNA-binding protein</fullName>
    </submittedName>
</protein>
<comment type="caution">
    <text evidence="2">The sequence shown here is derived from an EMBL/GenBank/DDBJ whole genome shotgun (WGS) entry which is preliminary data.</text>
</comment>
<keyword evidence="2" id="KW-0238">DNA-binding</keyword>
<dbReference type="GO" id="GO:0006355">
    <property type="term" value="P:regulation of DNA-templated transcription"/>
    <property type="evidence" value="ECO:0007669"/>
    <property type="project" value="InterPro"/>
</dbReference>
<name>A0AA44F198_AGRTU</name>
<evidence type="ECO:0000313" key="3">
    <source>
        <dbReference type="Proteomes" id="UP000702952"/>
    </source>
</evidence>
<proteinExistence type="predicted"/>
<dbReference type="GO" id="GO:0003677">
    <property type="term" value="F:DNA binding"/>
    <property type="evidence" value="ECO:0007669"/>
    <property type="project" value="UniProtKB-KW"/>
</dbReference>
<organism evidence="2 3">
    <name type="scientific">Agrobacterium tumefaciens</name>
    <dbReference type="NCBI Taxonomy" id="358"/>
    <lineage>
        <taxon>Bacteria</taxon>
        <taxon>Pseudomonadati</taxon>
        <taxon>Pseudomonadota</taxon>
        <taxon>Alphaproteobacteria</taxon>
        <taxon>Hyphomicrobiales</taxon>
        <taxon>Rhizobiaceae</taxon>
        <taxon>Rhizobium/Agrobacterium group</taxon>
        <taxon>Agrobacterium</taxon>
        <taxon>Agrobacterium tumefaciens complex</taxon>
    </lineage>
</organism>
<evidence type="ECO:0000313" key="2">
    <source>
        <dbReference type="EMBL" id="NTC27406.1"/>
    </source>
</evidence>
<dbReference type="AlphaFoldDB" id="A0AA44F198"/>
<reference evidence="2" key="1">
    <citation type="journal article" date="2020" name="Science">
        <title>Unexpected conservation and global transmission of agrobacterial virulence plasmids.</title>
        <authorList>
            <person name="Weisberg A.J."/>
            <person name="Davis E.W. 2nd"/>
            <person name="Tabima J."/>
            <person name="Belcher M.S."/>
            <person name="Miller M."/>
            <person name="Kuo C.H."/>
            <person name="Loper J.E."/>
            <person name="Grunwald N.J."/>
            <person name="Putnam M.L."/>
            <person name="Chang J.H."/>
        </authorList>
    </citation>
    <scope>NUCLEOTIDE SEQUENCE</scope>
    <source>
        <strain evidence="2">17-1853-1a</strain>
    </source>
</reference>
<evidence type="ECO:0000259" key="1">
    <source>
        <dbReference type="Pfam" id="PF03869"/>
    </source>
</evidence>